<dbReference type="RefSeq" id="XP_020069800.1">
    <property type="nucleotide sequence ID" value="XM_020215312.1"/>
</dbReference>
<dbReference type="PANTHER" id="PTHR46588">
    <property type="entry name" value="SERINE/THREONINE/TYROSINE-INTERACTING PROTEIN"/>
    <property type="match status" value="1"/>
</dbReference>
<evidence type="ECO:0000313" key="3">
    <source>
        <dbReference type="Proteomes" id="UP000094389"/>
    </source>
</evidence>
<feature type="compositionally biased region" description="Basic and acidic residues" evidence="1">
    <location>
        <begin position="222"/>
        <end position="236"/>
    </location>
</feature>
<accession>A0A1E4RZT8</accession>
<dbReference type="GeneID" id="30989708"/>
<dbReference type="EMBL" id="KV453933">
    <property type="protein sequence ID" value="ODV72761.1"/>
    <property type="molecule type" value="Genomic_DNA"/>
</dbReference>
<reference evidence="2 3" key="1">
    <citation type="journal article" date="2016" name="Proc. Natl. Acad. Sci. U.S.A.">
        <title>Comparative genomics of biotechnologically important yeasts.</title>
        <authorList>
            <person name="Riley R."/>
            <person name="Haridas S."/>
            <person name="Wolfe K.H."/>
            <person name="Lopes M.R."/>
            <person name="Hittinger C.T."/>
            <person name="Goeker M."/>
            <person name="Salamov A.A."/>
            <person name="Wisecaver J.H."/>
            <person name="Long T.M."/>
            <person name="Calvey C.H."/>
            <person name="Aerts A.L."/>
            <person name="Barry K.W."/>
            <person name="Choi C."/>
            <person name="Clum A."/>
            <person name="Coughlan A.Y."/>
            <person name="Deshpande S."/>
            <person name="Douglass A.P."/>
            <person name="Hanson S.J."/>
            <person name="Klenk H.-P."/>
            <person name="LaButti K.M."/>
            <person name="Lapidus A."/>
            <person name="Lindquist E.A."/>
            <person name="Lipzen A.M."/>
            <person name="Meier-Kolthoff J.P."/>
            <person name="Ohm R.A."/>
            <person name="Otillar R.P."/>
            <person name="Pangilinan J.L."/>
            <person name="Peng Y."/>
            <person name="Rokas A."/>
            <person name="Rosa C.A."/>
            <person name="Scheuner C."/>
            <person name="Sibirny A.A."/>
            <person name="Slot J.C."/>
            <person name="Stielow J.B."/>
            <person name="Sun H."/>
            <person name="Kurtzman C.P."/>
            <person name="Blackwell M."/>
            <person name="Grigoriev I.V."/>
            <person name="Jeffries T.W."/>
        </authorList>
    </citation>
    <scope>NUCLEOTIDE SEQUENCE [LARGE SCALE GENOMIC DNA]</scope>
    <source>
        <strain evidence="3">ATCC 18201 / CBS 1600 / BCRC 20928 / JCM 3617 / NBRC 0987 / NRRL Y-1542</strain>
    </source>
</reference>
<proteinExistence type="predicted"/>
<dbReference type="GO" id="GO:0005737">
    <property type="term" value="C:cytoplasm"/>
    <property type="evidence" value="ECO:0007669"/>
    <property type="project" value="TreeGrafter"/>
</dbReference>
<feature type="region of interest" description="Disordered" evidence="1">
    <location>
        <begin position="221"/>
        <end position="245"/>
    </location>
</feature>
<organism evidence="2 3">
    <name type="scientific">Cyberlindnera jadinii (strain ATCC 18201 / CBS 1600 / BCRC 20928 / JCM 3617 / NBRC 0987 / NRRL Y-1542)</name>
    <name type="common">Torula yeast</name>
    <name type="synonym">Candida utilis</name>
    <dbReference type="NCBI Taxonomy" id="983966"/>
    <lineage>
        <taxon>Eukaryota</taxon>
        <taxon>Fungi</taxon>
        <taxon>Dikarya</taxon>
        <taxon>Ascomycota</taxon>
        <taxon>Saccharomycotina</taxon>
        <taxon>Saccharomycetes</taxon>
        <taxon>Phaffomycetales</taxon>
        <taxon>Phaffomycetaceae</taxon>
        <taxon>Cyberlindnera</taxon>
    </lineage>
</organism>
<keyword evidence="3" id="KW-1185">Reference proteome</keyword>
<gene>
    <name evidence="2" type="ORF">CYBJADRAFT_168297</name>
</gene>
<dbReference type="OrthoDB" id="4069549at2759"/>
<protein>
    <submittedName>
        <fullName evidence="2">Uncharacterized protein</fullName>
    </submittedName>
</protein>
<name>A0A1E4RZT8_CYBJN</name>
<dbReference type="InterPro" id="IPR052449">
    <property type="entry name" value="STYX-Interacting_Phosphatase"/>
</dbReference>
<evidence type="ECO:0000313" key="2">
    <source>
        <dbReference type="EMBL" id="ODV72761.1"/>
    </source>
</evidence>
<sequence>MDFHNKHLLESTVNQLQPQRLSNNVWLGPLNSVAQSEFLSQNNIKYIFGIMASQKCAYYLKDLSPKQFCCVSIDPHFNIQKLTEDEGECLMRFNTQFTPAVSTISGNTITNAVITSLDFQKMLEDFLLLVHAIQHSDPSGGILLFSLNGNDNLLSTFALSYIQDAHNCDVAQSYSYLKSIRPSVKEFDEYGFFANEVAKFHLNHKARKQFDTSVSPMRTKRGACDVTDHEEAERRSPRVLKRTAQ</sequence>
<dbReference type="Proteomes" id="UP000094389">
    <property type="component" value="Unassembled WGS sequence"/>
</dbReference>
<evidence type="ECO:0000256" key="1">
    <source>
        <dbReference type="SAM" id="MobiDB-lite"/>
    </source>
</evidence>
<dbReference type="AlphaFoldDB" id="A0A1E4RZT8"/>
<dbReference type="Gene3D" id="3.90.190.10">
    <property type="entry name" value="Protein tyrosine phosphatase superfamily"/>
    <property type="match status" value="1"/>
</dbReference>
<dbReference type="GO" id="GO:0062026">
    <property type="term" value="P:negative regulation of SCF-dependent proteasomal ubiquitin-dependent catabolic process"/>
    <property type="evidence" value="ECO:0007669"/>
    <property type="project" value="TreeGrafter"/>
</dbReference>
<dbReference type="PANTHER" id="PTHR46588:SF1">
    <property type="entry name" value="SERINE_THREONINE_TYROSINE-INTERACTING PROTEIN"/>
    <property type="match status" value="1"/>
</dbReference>
<dbReference type="GO" id="GO:0070372">
    <property type="term" value="P:regulation of ERK1 and ERK2 cascade"/>
    <property type="evidence" value="ECO:0007669"/>
    <property type="project" value="TreeGrafter"/>
</dbReference>
<dbReference type="GO" id="GO:1990444">
    <property type="term" value="F:F-box domain binding"/>
    <property type="evidence" value="ECO:0007669"/>
    <property type="project" value="TreeGrafter"/>
</dbReference>
<dbReference type="InterPro" id="IPR029021">
    <property type="entry name" value="Prot-tyrosine_phosphatase-like"/>
</dbReference>
<dbReference type="GO" id="GO:0005654">
    <property type="term" value="C:nucleoplasm"/>
    <property type="evidence" value="ECO:0007669"/>
    <property type="project" value="TreeGrafter"/>
</dbReference>
<dbReference type="OMA" id="VWLGPLN"/>